<dbReference type="SMART" id="SM00342">
    <property type="entry name" value="HTH_ARAC"/>
    <property type="match status" value="1"/>
</dbReference>
<feature type="transmembrane region" description="Helical" evidence="4">
    <location>
        <begin position="223"/>
        <end position="241"/>
    </location>
</feature>
<evidence type="ECO:0000256" key="1">
    <source>
        <dbReference type="ARBA" id="ARBA00023015"/>
    </source>
</evidence>
<dbReference type="InterPro" id="IPR018062">
    <property type="entry name" value="HTH_AraC-typ_CS"/>
</dbReference>
<protein>
    <submittedName>
        <fullName evidence="6">Helix-turn-helix transcriptional regulator</fullName>
    </submittedName>
</protein>
<dbReference type="PANTHER" id="PTHR43280">
    <property type="entry name" value="ARAC-FAMILY TRANSCRIPTIONAL REGULATOR"/>
    <property type="match status" value="1"/>
</dbReference>
<evidence type="ECO:0000256" key="4">
    <source>
        <dbReference type="SAM" id="Phobius"/>
    </source>
</evidence>
<keyword evidence="2" id="KW-0238">DNA-binding</keyword>
<evidence type="ECO:0000313" key="7">
    <source>
        <dbReference type="Proteomes" id="UP001356308"/>
    </source>
</evidence>
<organism evidence="6 7">
    <name type="scientific">Maribacter cobaltidurans</name>
    <dbReference type="NCBI Taxonomy" id="1178778"/>
    <lineage>
        <taxon>Bacteria</taxon>
        <taxon>Pseudomonadati</taxon>
        <taxon>Bacteroidota</taxon>
        <taxon>Flavobacteriia</taxon>
        <taxon>Flavobacteriales</taxon>
        <taxon>Flavobacteriaceae</taxon>
        <taxon>Maribacter</taxon>
    </lineage>
</organism>
<dbReference type="EMBL" id="JAZDDG010000002">
    <property type="protein sequence ID" value="MEE1975356.1"/>
    <property type="molecule type" value="Genomic_DNA"/>
</dbReference>
<evidence type="ECO:0000313" key="6">
    <source>
        <dbReference type="EMBL" id="MEE1975356.1"/>
    </source>
</evidence>
<keyword evidence="4" id="KW-0812">Transmembrane</keyword>
<evidence type="ECO:0000256" key="2">
    <source>
        <dbReference type="ARBA" id="ARBA00023125"/>
    </source>
</evidence>
<feature type="transmembrane region" description="Helical" evidence="4">
    <location>
        <begin position="139"/>
        <end position="161"/>
    </location>
</feature>
<feature type="transmembrane region" description="Helical" evidence="4">
    <location>
        <begin position="66"/>
        <end position="85"/>
    </location>
</feature>
<dbReference type="PROSITE" id="PS01124">
    <property type="entry name" value="HTH_ARAC_FAMILY_2"/>
    <property type="match status" value="1"/>
</dbReference>
<proteinExistence type="predicted"/>
<keyword evidence="3" id="KW-0804">Transcription</keyword>
<dbReference type="Gene3D" id="1.10.10.60">
    <property type="entry name" value="Homeodomain-like"/>
    <property type="match status" value="2"/>
</dbReference>
<name>A0ABU7IRC9_9FLAO</name>
<keyword evidence="4" id="KW-0472">Membrane</keyword>
<keyword evidence="1" id="KW-0805">Transcription regulation</keyword>
<evidence type="ECO:0000256" key="3">
    <source>
        <dbReference type="ARBA" id="ARBA00023163"/>
    </source>
</evidence>
<dbReference type="InterPro" id="IPR018060">
    <property type="entry name" value="HTH_AraC"/>
</dbReference>
<feature type="transmembrane region" description="Helical" evidence="4">
    <location>
        <begin position="6"/>
        <end position="27"/>
    </location>
</feature>
<feature type="domain" description="HTH araC/xylS-type" evidence="5">
    <location>
        <begin position="267"/>
        <end position="375"/>
    </location>
</feature>
<dbReference type="Pfam" id="PF12833">
    <property type="entry name" value="HTH_18"/>
    <property type="match status" value="1"/>
</dbReference>
<evidence type="ECO:0000259" key="5">
    <source>
        <dbReference type="PROSITE" id="PS01124"/>
    </source>
</evidence>
<dbReference type="PANTHER" id="PTHR43280:SF29">
    <property type="entry name" value="ARAC-FAMILY TRANSCRIPTIONAL REGULATOR"/>
    <property type="match status" value="1"/>
</dbReference>
<dbReference type="SUPFAM" id="SSF46689">
    <property type="entry name" value="Homeodomain-like"/>
    <property type="match status" value="1"/>
</dbReference>
<reference evidence="6 7" key="1">
    <citation type="submission" date="2024-01" db="EMBL/GenBank/DDBJ databases">
        <title>Maribacter spp. originated from different algae showed divergent polysaccharides utilization ability.</title>
        <authorList>
            <person name="Wang H."/>
            <person name="Wu Y."/>
        </authorList>
    </citation>
    <scope>NUCLEOTIDE SEQUENCE [LARGE SCALE GENOMIC DNA]</scope>
    <source>
        <strain evidence="6 7">PR1</strain>
    </source>
</reference>
<accession>A0ABU7IRC9</accession>
<feature type="transmembrane region" description="Helical" evidence="4">
    <location>
        <begin position="101"/>
        <end position="119"/>
    </location>
</feature>
<sequence length="376" mass="44030">MDTGTIVIILLLAVGSIQGLIFGFILLKSTKYNRFANRILAIILILLSYRLCVQIMRLFGLGYYDSWYYIMIDISWVYGALIYFYTKAQTQSSYKFSRKDWIHFLPVIIQICCSVFVRLQNLYWDGTKESLSWLGYYGYVLWMNNSTIYIVASILIIVYAYKSQKLLNSVNEKIEINTIKLAWIKRIIKSFLVYFSLVLIVLLVDLIIYKSANDGSYFYFTRFYYYPFFIGIAIITYWIGLEGFSRRNDPELTIKTIINPDDLERLKDISRKLENAMENDKLFKDQELSLNSISEQLNIKPYLISKSLSEVYNKRFNDFVNEYRVKEVQSLLQNSNHSKYTLLSIAMDAGFNSKSSFNRAVKKQLGILPSELKTKK</sequence>
<dbReference type="RefSeq" id="WP_272650182.1">
    <property type="nucleotide sequence ID" value="NZ_JAZDDG010000002.1"/>
</dbReference>
<keyword evidence="4" id="KW-1133">Transmembrane helix</keyword>
<dbReference type="PROSITE" id="PS00041">
    <property type="entry name" value="HTH_ARAC_FAMILY_1"/>
    <property type="match status" value="1"/>
</dbReference>
<dbReference type="Proteomes" id="UP001356308">
    <property type="component" value="Unassembled WGS sequence"/>
</dbReference>
<feature type="transmembrane region" description="Helical" evidence="4">
    <location>
        <begin position="39"/>
        <end position="60"/>
    </location>
</feature>
<dbReference type="InterPro" id="IPR009057">
    <property type="entry name" value="Homeodomain-like_sf"/>
</dbReference>
<keyword evidence="7" id="KW-1185">Reference proteome</keyword>
<gene>
    <name evidence="6" type="ORF">V1I91_04715</name>
</gene>
<comment type="caution">
    <text evidence="6">The sequence shown here is derived from an EMBL/GenBank/DDBJ whole genome shotgun (WGS) entry which is preliminary data.</text>
</comment>
<feature type="transmembrane region" description="Helical" evidence="4">
    <location>
        <begin position="191"/>
        <end position="211"/>
    </location>
</feature>